<accession>A0A438GVP9</accession>
<dbReference type="GO" id="GO:0003700">
    <property type="term" value="F:DNA-binding transcription factor activity"/>
    <property type="evidence" value="ECO:0007669"/>
    <property type="project" value="InterPro"/>
</dbReference>
<organism evidence="2 3">
    <name type="scientific">Vitis vinifera</name>
    <name type="common">Grape</name>
    <dbReference type="NCBI Taxonomy" id="29760"/>
    <lineage>
        <taxon>Eukaryota</taxon>
        <taxon>Viridiplantae</taxon>
        <taxon>Streptophyta</taxon>
        <taxon>Embryophyta</taxon>
        <taxon>Tracheophyta</taxon>
        <taxon>Spermatophyta</taxon>
        <taxon>Magnoliopsida</taxon>
        <taxon>eudicotyledons</taxon>
        <taxon>Gunneridae</taxon>
        <taxon>Pentapetalae</taxon>
        <taxon>rosids</taxon>
        <taxon>Vitales</taxon>
        <taxon>Vitaceae</taxon>
        <taxon>Viteae</taxon>
        <taxon>Vitis</taxon>
    </lineage>
</organism>
<keyword evidence="1" id="KW-0175">Coiled coil</keyword>
<reference evidence="2 3" key="1">
    <citation type="journal article" date="2018" name="PLoS Genet.">
        <title>Population sequencing reveals clonal diversity and ancestral inbreeding in the grapevine cultivar Chardonnay.</title>
        <authorList>
            <person name="Roach M.J."/>
            <person name="Johnson D.L."/>
            <person name="Bohlmann J."/>
            <person name="van Vuuren H.J."/>
            <person name="Jones S.J."/>
            <person name="Pretorius I.S."/>
            <person name="Schmidt S.A."/>
            <person name="Borneman A.R."/>
        </authorList>
    </citation>
    <scope>NUCLEOTIDE SEQUENCE [LARGE SCALE GENOMIC DNA]</scope>
    <source>
        <strain evidence="3">cv. Chardonnay</strain>
        <tissue evidence="2">Leaf</tissue>
    </source>
</reference>
<dbReference type="CDD" id="cd14703">
    <property type="entry name" value="bZIP_plant_RF2"/>
    <property type="match status" value="1"/>
</dbReference>
<comment type="caution">
    <text evidence="2">The sequence shown here is derived from an EMBL/GenBank/DDBJ whole genome shotgun (WGS) entry which is preliminary data.</text>
</comment>
<dbReference type="AlphaFoldDB" id="A0A438GVP9"/>
<dbReference type="EMBL" id="QGNW01000332">
    <property type="protein sequence ID" value="RVW76279.1"/>
    <property type="molecule type" value="Genomic_DNA"/>
</dbReference>
<sequence>MLFLLQWMRDMNLQFAQRSRVRKLQYIAELERNVQALKAKGSEVSAELDFLNQQNLILSMENKALKQRLEFSTGAALLSTELSRWEIVCEDESVT</sequence>
<feature type="coiled-coil region" evidence="1">
    <location>
        <begin position="20"/>
        <end position="68"/>
    </location>
</feature>
<dbReference type="InterPro" id="IPR044759">
    <property type="entry name" value="bZIP_RF2"/>
</dbReference>
<protein>
    <submittedName>
        <fullName evidence="2">Basic leucine zipper 34</fullName>
    </submittedName>
</protein>
<dbReference type="Proteomes" id="UP000288805">
    <property type="component" value="Unassembled WGS sequence"/>
</dbReference>
<dbReference type="PANTHER" id="PTHR46835:SF3">
    <property type="entry name" value="BASIC-LEUCINE ZIPPER (BZIP) TRANSCRIPTION FACTOR FAMILY PROTEIN"/>
    <property type="match status" value="1"/>
</dbReference>
<dbReference type="GO" id="GO:0005634">
    <property type="term" value="C:nucleus"/>
    <property type="evidence" value="ECO:0007669"/>
    <property type="project" value="UniProtKB-ARBA"/>
</dbReference>
<dbReference type="PANTHER" id="PTHR46835">
    <property type="entry name" value="BASIC-LEUCINE ZIPPER (BZIP) TRANSCRIPTION FACTOR FAMILY PROTEIN-RELATED"/>
    <property type="match status" value="1"/>
</dbReference>
<dbReference type="InterPro" id="IPR044797">
    <property type="entry name" value="At4g06598-like"/>
</dbReference>
<name>A0A438GVP9_VITVI</name>
<dbReference type="InterPro" id="IPR046347">
    <property type="entry name" value="bZIP_sf"/>
</dbReference>
<proteinExistence type="predicted"/>
<dbReference type="SUPFAM" id="SSF57959">
    <property type="entry name" value="Leucine zipper domain"/>
    <property type="match status" value="1"/>
</dbReference>
<gene>
    <name evidence="2" type="primary">BZIP34_2</name>
    <name evidence="2" type="ORF">CK203_057649</name>
</gene>
<evidence type="ECO:0000256" key="1">
    <source>
        <dbReference type="SAM" id="Coils"/>
    </source>
</evidence>
<evidence type="ECO:0000313" key="2">
    <source>
        <dbReference type="EMBL" id="RVW76279.1"/>
    </source>
</evidence>
<evidence type="ECO:0000313" key="3">
    <source>
        <dbReference type="Proteomes" id="UP000288805"/>
    </source>
</evidence>
<dbReference type="Gene3D" id="1.20.5.170">
    <property type="match status" value="1"/>
</dbReference>